<proteinExistence type="predicted"/>
<gene>
    <name evidence="2" type="primary">LOC125531152</name>
</gene>
<organism evidence="2 3">
    <name type="scientific">Triticum urartu</name>
    <name type="common">Red wild einkorn</name>
    <name type="synonym">Crithodium urartu</name>
    <dbReference type="NCBI Taxonomy" id="4572"/>
    <lineage>
        <taxon>Eukaryota</taxon>
        <taxon>Viridiplantae</taxon>
        <taxon>Streptophyta</taxon>
        <taxon>Embryophyta</taxon>
        <taxon>Tracheophyta</taxon>
        <taxon>Spermatophyta</taxon>
        <taxon>Magnoliopsida</taxon>
        <taxon>Liliopsida</taxon>
        <taxon>Poales</taxon>
        <taxon>Poaceae</taxon>
        <taxon>BOP clade</taxon>
        <taxon>Pooideae</taxon>
        <taxon>Triticodae</taxon>
        <taxon>Triticeae</taxon>
        <taxon>Triticinae</taxon>
        <taxon>Triticum</taxon>
    </lineage>
</organism>
<evidence type="ECO:0000256" key="1">
    <source>
        <dbReference type="SAM" id="MobiDB-lite"/>
    </source>
</evidence>
<feature type="compositionally biased region" description="Polar residues" evidence="1">
    <location>
        <begin position="67"/>
        <end position="77"/>
    </location>
</feature>
<feature type="compositionally biased region" description="Pro residues" evidence="1">
    <location>
        <begin position="7"/>
        <end position="22"/>
    </location>
</feature>
<keyword evidence="3" id="KW-1185">Reference proteome</keyword>
<dbReference type="AlphaFoldDB" id="A0A8R7RB82"/>
<evidence type="ECO:0000313" key="3">
    <source>
        <dbReference type="Proteomes" id="UP000015106"/>
    </source>
</evidence>
<feature type="compositionally biased region" description="Basic and acidic residues" evidence="1">
    <location>
        <begin position="101"/>
        <end position="126"/>
    </location>
</feature>
<evidence type="ECO:0000313" key="2">
    <source>
        <dbReference type="EnsemblPlants" id="TuG1812S0003302700.01.T01"/>
    </source>
</evidence>
<reference evidence="2" key="2">
    <citation type="submission" date="2022-06" db="UniProtKB">
        <authorList>
            <consortium name="EnsemblPlants"/>
        </authorList>
    </citation>
    <scope>IDENTIFICATION</scope>
</reference>
<feature type="compositionally biased region" description="Pro residues" evidence="1">
    <location>
        <begin position="43"/>
        <end position="52"/>
    </location>
</feature>
<protein>
    <submittedName>
        <fullName evidence="2">Uncharacterized protein</fullName>
    </submittedName>
</protein>
<dbReference type="PANTHER" id="PTHR37202">
    <property type="entry name" value="ANKYRIN REPEAT PROTEIN"/>
    <property type="match status" value="1"/>
</dbReference>
<accession>A0A8R7RB82</accession>
<dbReference type="Proteomes" id="UP000015106">
    <property type="component" value="Unassembled WGS sequence"/>
</dbReference>
<name>A0A8R7RB82_TRIUA</name>
<sequence length="157" mass="16974">DGLVPLSLPPWFPPPPSDPAPSPAATLPDSPPLSAPGFALLPDIPPLPPTPQLPAHQQGHRLPPASTPVTCQPTRSPSPFCHKRSRLPARPQGPSSAFDMSGREVREYTNLSDPKDRKSGKGKDKIDDEDVTFQRMVAKKFWLSTGRLMPTDAGCCR</sequence>
<dbReference type="EnsemblPlants" id="TuG1812S0003302700.01.T01">
    <property type="protein sequence ID" value="TuG1812S0003302700.01.T01"/>
    <property type="gene ID" value="TuG1812S0003302700.01"/>
</dbReference>
<reference evidence="3" key="1">
    <citation type="journal article" date="2013" name="Nature">
        <title>Draft genome of the wheat A-genome progenitor Triticum urartu.</title>
        <authorList>
            <person name="Ling H.Q."/>
            <person name="Zhao S."/>
            <person name="Liu D."/>
            <person name="Wang J."/>
            <person name="Sun H."/>
            <person name="Zhang C."/>
            <person name="Fan H."/>
            <person name="Li D."/>
            <person name="Dong L."/>
            <person name="Tao Y."/>
            <person name="Gao C."/>
            <person name="Wu H."/>
            <person name="Li Y."/>
            <person name="Cui Y."/>
            <person name="Guo X."/>
            <person name="Zheng S."/>
            <person name="Wang B."/>
            <person name="Yu K."/>
            <person name="Liang Q."/>
            <person name="Yang W."/>
            <person name="Lou X."/>
            <person name="Chen J."/>
            <person name="Feng M."/>
            <person name="Jian J."/>
            <person name="Zhang X."/>
            <person name="Luo G."/>
            <person name="Jiang Y."/>
            <person name="Liu J."/>
            <person name="Wang Z."/>
            <person name="Sha Y."/>
            <person name="Zhang B."/>
            <person name="Wu H."/>
            <person name="Tang D."/>
            <person name="Shen Q."/>
            <person name="Xue P."/>
            <person name="Zou S."/>
            <person name="Wang X."/>
            <person name="Liu X."/>
            <person name="Wang F."/>
            <person name="Yang Y."/>
            <person name="An X."/>
            <person name="Dong Z."/>
            <person name="Zhang K."/>
            <person name="Zhang X."/>
            <person name="Luo M.C."/>
            <person name="Dvorak J."/>
            <person name="Tong Y."/>
            <person name="Wang J."/>
            <person name="Yang H."/>
            <person name="Li Z."/>
            <person name="Wang D."/>
            <person name="Zhang A."/>
            <person name="Wang J."/>
        </authorList>
    </citation>
    <scope>NUCLEOTIDE SEQUENCE</scope>
    <source>
        <strain evidence="3">cv. G1812</strain>
    </source>
</reference>
<dbReference type="PANTHER" id="PTHR37202:SF1">
    <property type="entry name" value="ANKYRIN REPEAT PROTEIN"/>
    <property type="match status" value="1"/>
</dbReference>
<feature type="region of interest" description="Disordered" evidence="1">
    <location>
        <begin position="1"/>
        <end position="127"/>
    </location>
</feature>
<dbReference type="Gramene" id="TuG1812S0003302700.01.T01">
    <property type="protein sequence ID" value="TuG1812S0003302700.01.T01"/>
    <property type="gene ID" value="TuG1812S0003302700.01"/>
</dbReference>